<accession>A0ABM7W8A1</accession>
<evidence type="ECO:0008006" key="9">
    <source>
        <dbReference type="Google" id="ProtNLM"/>
    </source>
</evidence>
<keyword evidence="3 6" id="KW-0812">Transmembrane</keyword>
<name>A0ABM7W8A1_9BACT</name>
<evidence type="ECO:0000256" key="2">
    <source>
        <dbReference type="ARBA" id="ARBA00008053"/>
    </source>
</evidence>
<evidence type="ECO:0000256" key="6">
    <source>
        <dbReference type="SAM" id="Phobius"/>
    </source>
</evidence>
<dbReference type="PANTHER" id="PTHR35791">
    <property type="entry name" value="UPF0754 MEMBRANE PROTEIN YHEB"/>
    <property type="match status" value="1"/>
</dbReference>
<keyword evidence="5 6" id="KW-0472">Membrane</keyword>
<dbReference type="Proteomes" id="UP000830055">
    <property type="component" value="Chromosome"/>
</dbReference>
<feature type="transmembrane region" description="Helical" evidence="6">
    <location>
        <begin position="514"/>
        <end position="535"/>
    </location>
</feature>
<gene>
    <name evidence="7" type="ORF">DPPLL_15680</name>
</gene>
<evidence type="ECO:0000313" key="8">
    <source>
        <dbReference type="Proteomes" id="UP000830055"/>
    </source>
</evidence>
<evidence type="ECO:0000256" key="5">
    <source>
        <dbReference type="ARBA" id="ARBA00023136"/>
    </source>
</evidence>
<evidence type="ECO:0000256" key="3">
    <source>
        <dbReference type="ARBA" id="ARBA00022692"/>
    </source>
</evidence>
<reference evidence="7 8" key="1">
    <citation type="submission" date="2022-01" db="EMBL/GenBank/DDBJ databases">
        <title>Desulfofustis limnae sp. nov., a novel mesophilic sulfate-reducing bacterium isolated from marsh soil.</title>
        <authorList>
            <person name="Watanabe M."/>
            <person name="Takahashi A."/>
            <person name="Kojima H."/>
            <person name="Fukui M."/>
        </authorList>
    </citation>
    <scope>NUCLEOTIDE SEQUENCE [LARGE SCALE GENOMIC DNA]</scope>
    <source>
        <strain evidence="7 8">PPLL</strain>
    </source>
</reference>
<organism evidence="7 8">
    <name type="scientific">Desulfofustis limnaeus</name>
    <dbReference type="NCBI Taxonomy" id="2740163"/>
    <lineage>
        <taxon>Bacteria</taxon>
        <taxon>Pseudomonadati</taxon>
        <taxon>Thermodesulfobacteriota</taxon>
        <taxon>Desulfobulbia</taxon>
        <taxon>Desulfobulbales</taxon>
        <taxon>Desulfocapsaceae</taxon>
        <taxon>Desulfofustis</taxon>
    </lineage>
</organism>
<evidence type="ECO:0000256" key="1">
    <source>
        <dbReference type="ARBA" id="ARBA00004308"/>
    </source>
</evidence>
<dbReference type="PANTHER" id="PTHR35791:SF1">
    <property type="entry name" value="UPF0754 MEMBRANE PROTEIN YHEB"/>
    <property type="match status" value="1"/>
</dbReference>
<sequence length="536" mass="60656">MPLFLAEFEPWLGFLLPPLLGAFIGYLTNRIAIRMLFRPLREWRIGPFRVPMTPGVIPSKRHQLAENIGAMVGEQLLTSDEINKALQREAFQEHLAVLIEAKVGGWFKRDLGPLPSLVPPAYRTYFDIGRKTVSYQIKDTVHLFLRSDRCAALLEQALSSWSERLLQQPVDTLVDADQRRAVYRTMEQAIDQLLTGPALARWIDDHIRKNAVELAEQGKTLGDVVPANLHVFIVEVIRQQTPHLLDRLGELLAEEPVRERLIASLVKTVSDFIGRLGPMAGMIRSFVKMEQVEEKIRNYLEENQDDLVDLLHRDEFKDRLTEALGDSCAHLFAKELREIFDYCGRERVMAGCSQVAEAVSTLFADPATIRTVSSLFGDLVEERLDGGRRQTGRLIEDLWGTNGGEQVRRRLQDTIVEALRSSRNRHVVDGMIDTLLDDLMSKPIGRLDHLIPAGVRDGLYRSIREITTAMLVSEVPGVVKSIDISKIVSSKIDSFDLLQVERLLLSIMQEQFKYINFFGAVLGFIIGCANLLVLLR</sequence>
<comment type="subcellular location">
    <subcellularLocation>
        <location evidence="1">Endomembrane system</location>
    </subcellularLocation>
</comment>
<comment type="similarity">
    <text evidence="2">Belongs to the UPF0754 family.</text>
</comment>
<dbReference type="EMBL" id="AP025516">
    <property type="protein sequence ID" value="BDD87203.1"/>
    <property type="molecule type" value="Genomic_DNA"/>
</dbReference>
<protein>
    <recommendedName>
        <fullName evidence="9">DUF445 family protein</fullName>
    </recommendedName>
</protein>
<keyword evidence="4 6" id="KW-1133">Transmembrane helix</keyword>
<evidence type="ECO:0000256" key="4">
    <source>
        <dbReference type="ARBA" id="ARBA00022989"/>
    </source>
</evidence>
<proteinExistence type="inferred from homology"/>
<dbReference type="RefSeq" id="WP_284154238.1">
    <property type="nucleotide sequence ID" value="NZ_AP025516.1"/>
</dbReference>
<dbReference type="Pfam" id="PF04286">
    <property type="entry name" value="DUF445"/>
    <property type="match status" value="1"/>
</dbReference>
<evidence type="ECO:0000313" key="7">
    <source>
        <dbReference type="EMBL" id="BDD87203.1"/>
    </source>
</evidence>
<keyword evidence="8" id="KW-1185">Reference proteome</keyword>
<dbReference type="InterPro" id="IPR007383">
    <property type="entry name" value="DUF445"/>
</dbReference>